<dbReference type="InterPro" id="IPR036388">
    <property type="entry name" value="WH-like_DNA-bd_sf"/>
</dbReference>
<dbReference type="GO" id="GO:0004016">
    <property type="term" value="F:adenylate cyclase activity"/>
    <property type="evidence" value="ECO:0007669"/>
    <property type="project" value="TreeGrafter"/>
</dbReference>
<gene>
    <name evidence="5" type="ORF">CUT44_08490</name>
</gene>
<protein>
    <submittedName>
        <fullName evidence="5">LuxR family transcriptional regulator</fullName>
    </submittedName>
</protein>
<dbReference type="PANTHER" id="PTHR16305:SF35">
    <property type="entry name" value="TRANSCRIPTIONAL ACTIVATOR DOMAIN"/>
    <property type="match status" value="1"/>
</dbReference>
<evidence type="ECO:0000256" key="2">
    <source>
        <dbReference type="ARBA" id="ARBA00022840"/>
    </source>
</evidence>
<keyword evidence="1" id="KW-0547">Nucleotide-binding</keyword>
<reference evidence="5 6" key="1">
    <citation type="submission" date="2017-11" db="EMBL/GenBank/DDBJ databases">
        <title>Streptomyces carmine sp. nov., a novel actinomycete isolated from Sophora alopecuroides in Xinjiang, China.</title>
        <authorList>
            <person name="Wang Y."/>
            <person name="Luo X."/>
            <person name="Wan C."/>
            <person name="Zhang L."/>
        </authorList>
    </citation>
    <scope>NUCLEOTIDE SEQUENCE [LARGE SCALE GENOMIC DNA]</scope>
    <source>
        <strain evidence="5 6">TRM SA0054</strain>
    </source>
</reference>
<dbReference type="AlphaFoldDB" id="A0A2M8M1U9"/>
<dbReference type="InterPro" id="IPR000792">
    <property type="entry name" value="Tscrpt_reg_LuxR_C"/>
</dbReference>
<comment type="caution">
    <text evidence="5">The sequence shown here is derived from an EMBL/GenBank/DDBJ whole genome shotgun (WGS) entry which is preliminary data.</text>
</comment>
<dbReference type="Pfam" id="PF13191">
    <property type="entry name" value="AAA_16"/>
    <property type="match status" value="1"/>
</dbReference>
<dbReference type="SMART" id="SM00421">
    <property type="entry name" value="HTH_LUXR"/>
    <property type="match status" value="1"/>
</dbReference>
<feature type="compositionally biased region" description="Low complexity" evidence="3">
    <location>
        <begin position="915"/>
        <end position="927"/>
    </location>
</feature>
<evidence type="ECO:0000259" key="4">
    <source>
        <dbReference type="PROSITE" id="PS50043"/>
    </source>
</evidence>
<dbReference type="InterPro" id="IPR041664">
    <property type="entry name" value="AAA_16"/>
</dbReference>
<dbReference type="PRINTS" id="PR00038">
    <property type="entry name" value="HTHLUXR"/>
</dbReference>
<dbReference type="PANTHER" id="PTHR16305">
    <property type="entry name" value="TESTICULAR SOLUBLE ADENYLYL CYCLASE"/>
    <property type="match status" value="1"/>
</dbReference>
<dbReference type="GO" id="GO:0003677">
    <property type="term" value="F:DNA binding"/>
    <property type="evidence" value="ECO:0007669"/>
    <property type="project" value="InterPro"/>
</dbReference>
<dbReference type="InterPro" id="IPR027417">
    <property type="entry name" value="P-loop_NTPase"/>
</dbReference>
<dbReference type="EMBL" id="PGGW01000023">
    <property type="protein sequence ID" value="PJE98179.1"/>
    <property type="molecule type" value="Genomic_DNA"/>
</dbReference>
<evidence type="ECO:0000256" key="3">
    <source>
        <dbReference type="SAM" id="MobiDB-lite"/>
    </source>
</evidence>
<dbReference type="GO" id="GO:0005737">
    <property type="term" value="C:cytoplasm"/>
    <property type="evidence" value="ECO:0007669"/>
    <property type="project" value="TreeGrafter"/>
</dbReference>
<dbReference type="InterPro" id="IPR016032">
    <property type="entry name" value="Sig_transdc_resp-reg_C-effctor"/>
</dbReference>
<dbReference type="GO" id="GO:0005524">
    <property type="term" value="F:ATP binding"/>
    <property type="evidence" value="ECO:0007669"/>
    <property type="project" value="UniProtKB-KW"/>
</dbReference>
<dbReference type="PROSITE" id="PS50043">
    <property type="entry name" value="HTH_LUXR_2"/>
    <property type="match status" value="1"/>
</dbReference>
<dbReference type="Pfam" id="PF00196">
    <property type="entry name" value="GerE"/>
    <property type="match status" value="1"/>
</dbReference>
<keyword evidence="6" id="KW-1185">Reference proteome</keyword>
<dbReference type="InterPro" id="IPR011990">
    <property type="entry name" value="TPR-like_helical_dom_sf"/>
</dbReference>
<feature type="domain" description="HTH luxR-type" evidence="4">
    <location>
        <begin position="844"/>
        <end position="906"/>
    </location>
</feature>
<proteinExistence type="predicted"/>
<accession>A0A2M8M1U9</accession>
<sequence length="927" mass="100155">MRLLEREKHRTLLRSLIHDSLSGRGRVLLVEGVVASGRTALLREAVETAEQAGMLAMRASCSPMEKDLPGSTLSQLLLSVPAHGGPAEHTAPDYHKFCRQTLRLAAEAPLVVAVDDIHYADPESARCLLYLARRLGAARVLLAVTSRRDDDLSQSPFAAELPGDPRVHRVGVEPLTETGTALLLEERLGALADAPGLAAESHRISGGNLRLLDALADDCRRGGAGRDHATEQGYGAAVVDLLRRWESAVLRITQVLAVLGERGTPGRVARLAGLDREGGTGTVKRVTAMMTAAGLLRDGRFPHPAGRAAVLGTLTGAERALLNQRAAELLHSLGEPAQAVACHLTEARQRVAPWAVPVLVEAAEQDLLADRNRRAALCLELAYESCDDPTDRAAVLAKLADAKWQRNPSAAARYLTPLVAAAQTGNLGHDRLPGLVRQLLWHGRHGDATAVLGRLRDAASSEGALADEARNLDSWLMFSHPQLARRGAHQPAVRTPFGGLPPGRDVAALSGNDPWLALAASLCGLLVSGRTGGRTDWLERSLRNLRPRGNTPWAHEAASLALLGLLELDLPDVVLERCAVLSAPDDPERAPTWYALLESLRAEALLRRGDLTGALRAARETLTVLPAHGWGVTAGFPLGTLVTAAVRSGALEEAERYLAFSPPEVMFQNRYGLYYLHARGHYHLSTQRAYAGLADFLACGDLVQALGLEAAAPVPWRTSAAQAWLRLGNDDRARRLVREQLACSDAAGGSGRGRALRMLAAVSSPERRPQLLLEAVELFEECGDQYEQAQVLADLGYAYSALGDSRRARTALRRARHLALSCGAAPLCEELLASRETPDAPVPRRDDTRRLTESERRVAHLAVLGYTNREIAAKLYITPSTVEQHLTKVYRKLDVKRRRDLPADLGTATLRRQPRQAQRPSASRSAS</sequence>
<feature type="region of interest" description="Disordered" evidence="3">
    <location>
        <begin position="904"/>
        <end position="927"/>
    </location>
</feature>
<evidence type="ECO:0000313" key="5">
    <source>
        <dbReference type="EMBL" id="PJE98179.1"/>
    </source>
</evidence>
<dbReference type="Gene3D" id="1.10.10.10">
    <property type="entry name" value="Winged helix-like DNA-binding domain superfamily/Winged helix DNA-binding domain"/>
    <property type="match status" value="1"/>
</dbReference>
<dbReference type="Proteomes" id="UP000230407">
    <property type="component" value="Unassembled WGS sequence"/>
</dbReference>
<evidence type="ECO:0000256" key="1">
    <source>
        <dbReference type="ARBA" id="ARBA00022741"/>
    </source>
</evidence>
<keyword evidence="2" id="KW-0067">ATP-binding</keyword>
<dbReference type="GO" id="GO:0006355">
    <property type="term" value="P:regulation of DNA-templated transcription"/>
    <property type="evidence" value="ECO:0007669"/>
    <property type="project" value="InterPro"/>
</dbReference>
<organism evidence="5 6">
    <name type="scientific">Streptomyces carminius</name>
    <dbReference type="NCBI Taxonomy" id="2665496"/>
    <lineage>
        <taxon>Bacteria</taxon>
        <taxon>Bacillati</taxon>
        <taxon>Actinomycetota</taxon>
        <taxon>Actinomycetes</taxon>
        <taxon>Kitasatosporales</taxon>
        <taxon>Streptomycetaceae</taxon>
        <taxon>Streptomyces</taxon>
    </lineage>
</organism>
<evidence type="ECO:0000313" key="6">
    <source>
        <dbReference type="Proteomes" id="UP000230407"/>
    </source>
</evidence>
<dbReference type="SUPFAM" id="SSF46894">
    <property type="entry name" value="C-terminal effector domain of the bipartite response regulators"/>
    <property type="match status" value="1"/>
</dbReference>
<name>A0A2M8M1U9_9ACTN</name>
<dbReference type="SUPFAM" id="SSF52540">
    <property type="entry name" value="P-loop containing nucleoside triphosphate hydrolases"/>
    <property type="match status" value="1"/>
</dbReference>
<dbReference type="Gene3D" id="1.25.40.10">
    <property type="entry name" value="Tetratricopeptide repeat domain"/>
    <property type="match status" value="1"/>
</dbReference>
<dbReference type="Gene3D" id="3.40.50.300">
    <property type="entry name" value="P-loop containing nucleotide triphosphate hydrolases"/>
    <property type="match status" value="1"/>
</dbReference>
<dbReference type="CDD" id="cd06170">
    <property type="entry name" value="LuxR_C_like"/>
    <property type="match status" value="1"/>
</dbReference>